<name>U5W1X1_9ACTN</name>
<reference evidence="1 2" key="1">
    <citation type="journal article" date="2014" name="J. Biotechnol.">
        <title>Complete genome sequence of the actinobacterium Actinoplanes friuliensis HAG 010964, producer of the lipopeptide antibiotic friulimycin.</title>
        <authorList>
            <person name="Ruckert C."/>
            <person name="Szczepanowski R."/>
            <person name="Albersmeier A."/>
            <person name="Goesmann A."/>
            <person name="Fischer N."/>
            <person name="Steinkamper A."/>
            <person name="Puhler A."/>
            <person name="Biener R."/>
            <person name="Schwartz D."/>
            <person name="Kalinowski J."/>
        </authorList>
    </citation>
    <scope>NUCLEOTIDE SEQUENCE [LARGE SCALE GENOMIC DNA]</scope>
    <source>
        <strain evidence="1 2">DSM 7358</strain>
    </source>
</reference>
<accession>U5W1X1</accession>
<dbReference type="PATRIC" id="fig|1246995.3.peg.4815"/>
<evidence type="ECO:0000313" key="2">
    <source>
        <dbReference type="Proteomes" id="UP000017746"/>
    </source>
</evidence>
<organism evidence="1 2">
    <name type="scientific">Actinoplanes friuliensis DSM 7358</name>
    <dbReference type="NCBI Taxonomy" id="1246995"/>
    <lineage>
        <taxon>Bacteria</taxon>
        <taxon>Bacillati</taxon>
        <taxon>Actinomycetota</taxon>
        <taxon>Actinomycetes</taxon>
        <taxon>Micromonosporales</taxon>
        <taxon>Micromonosporaceae</taxon>
        <taxon>Actinoplanes</taxon>
    </lineage>
</organism>
<dbReference type="Proteomes" id="UP000017746">
    <property type="component" value="Chromosome"/>
</dbReference>
<dbReference type="KEGG" id="afs:AFR_23770"/>
<dbReference type="AlphaFoldDB" id="U5W1X1"/>
<proteinExistence type="predicted"/>
<protein>
    <recommendedName>
        <fullName evidence="3">SMI1/KNR4 family protein</fullName>
    </recommendedName>
</protein>
<dbReference type="RefSeq" id="WP_023363612.1">
    <property type="nucleotide sequence ID" value="NC_022657.1"/>
</dbReference>
<dbReference type="EMBL" id="CP006272">
    <property type="protein sequence ID" value="AGZ43022.1"/>
    <property type="molecule type" value="Genomic_DNA"/>
</dbReference>
<gene>
    <name evidence="1" type="ORF">AFR_23770</name>
</gene>
<evidence type="ECO:0000313" key="1">
    <source>
        <dbReference type="EMBL" id="AGZ43022.1"/>
    </source>
</evidence>
<dbReference type="HOGENOM" id="CLU_107608_0_0_11"/>
<dbReference type="eggNOG" id="ENOG5032NYW">
    <property type="taxonomic scope" value="Bacteria"/>
</dbReference>
<sequence>MTDEDLTLPAALAEAHDIGFFEDHDGYDLQPEETFLWSGEVTEWWRQWTGNASAEPPPLRVFGADGTGGLAAFWVREPAAALETQPLVFVGSEGEMHVIAKDLGDYLWLLAAGVGPLEPIEGIRSDPEPVPALVAVARRHSGLETRPVEAVLAAARAEHPALVEELTRCGGAS</sequence>
<evidence type="ECO:0008006" key="3">
    <source>
        <dbReference type="Google" id="ProtNLM"/>
    </source>
</evidence>
<keyword evidence="2" id="KW-1185">Reference proteome</keyword>
<dbReference type="OrthoDB" id="286413at2"/>